<dbReference type="InterPro" id="IPR029058">
    <property type="entry name" value="AB_hydrolase_fold"/>
</dbReference>
<comment type="caution">
    <text evidence="3">The sequence shown here is derived from an EMBL/GenBank/DDBJ whole genome shotgun (WGS) entry which is preliminary data.</text>
</comment>
<dbReference type="OrthoDB" id="426718at2759"/>
<keyword evidence="4" id="KW-1185">Reference proteome</keyword>
<dbReference type="PANTHER" id="PTHR45856">
    <property type="entry name" value="ALPHA/BETA-HYDROLASES SUPERFAMILY PROTEIN"/>
    <property type="match status" value="1"/>
</dbReference>
<evidence type="ECO:0000259" key="2">
    <source>
        <dbReference type="Pfam" id="PF01764"/>
    </source>
</evidence>
<evidence type="ECO:0000256" key="1">
    <source>
        <dbReference type="SAM" id="MobiDB-lite"/>
    </source>
</evidence>
<sequence length="729" mass="81592">MTNTVDPNGTDEALKQLVDIQPLPKQKSSSPFSYYLANLLLILSTVTYERDDNLVRSASKILRDIDNQEERAQAAALLEASEQTIDSKAQLLGMHFVGISELKSLGGPYAGLFYNDDAIVLAYKGTSVLAFNEYLIDATIERVNAREYLYGEVHKGFYESLFPDVTPVDCFDRATYDKTNPFNTIMESVFEVARMLKQRSGKPINFWITGHSLGGALSALTMARLQLPLRAEDPLFKGQESATIKTHNSDGTPRTVLQEMLARFNASSLPSSSSASGTSSPTLSASSTYATFLNFFRQGHRDHDSHSQQLFFHHGNNGDEDLILLRDCYTYASPKLGDTAFAQEFDRHHTAYLRQSAYKPVYYRVTVDKDIIPRMPLGCSTDPDDRHRELMFPCIQCAKKPETSLSDGEGERVKTQESEETPLNASLQKPGEHDSKISYGATDHHHRHYKGKDFTVGTTAASTTPLTTTATSISASAQRQQQQSPQHMNSLLDYRNVGQMICLPNKPLPPIVKPSEHQTNLSGEVLRSDESMKLLLEQIELAVAYRNNDSTHSSNIDNADGVVPVRDNNNDHTANNQTTPFKAQKIAEQVERAKLKRDLNESARLRVPCDAEKFLLTFPNLISHSPATYQRNLVRTRYFFQSFPGTEMETLIQQVAPLTVKEQQRVREQDEGEGVTRIVHDEDLGAMVERQRGRHTRKAVEAMTGKKVDRPTAGMFANRDSAVVIDMEE</sequence>
<dbReference type="SUPFAM" id="SSF53474">
    <property type="entry name" value="alpha/beta-Hydrolases"/>
    <property type="match status" value="1"/>
</dbReference>
<accession>A0A9P6RS58</accession>
<feature type="domain" description="Fungal lipase-type" evidence="2">
    <location>
        <begin position="327"/>
        <end position="377"/>
    </location>
</feature>
<dbReference type="PANTHER" id="PTHR45856:SF24">
    <property type="entry name" value="FUNGAL LIPASE-LIKE DOMAIN-CONTAINING PROTEIN"/>
    <property type="match status" value="1"/>
</dbReference>
<dbReference type="Gene3D" id="3.40.50.1820">
    <property type="entry name" value="alpha/beta hydrolase"/>
    <property type="match status" value="1"/>
</dbReference>
<evidence type="ECO:0000313" key="4">
    <source>
        <dbReference type="Proteomes" id="UP000738325"/>
    </source>
</evidence>
<reference evidence="3" key="1">
    <citation type="journal article" date="2020" name="Fungal Divers.">
        <title>Resolving the Mortierellaceae phylogeny through synthesis of multi-gene phylogenetics and phylogenomics.</title>
        <authorList>
            <person name="Vandepol N."/>
            <person name="Liber J."/>
            <person name="Desiro A."/>
            <person name="Na H."/>
            <person name="Kennedy M."/>
            <person name="Barry K."/>
            <person name="Grigoriev I.V."/>
            <person name="Miller A.N."/>
            <person name="O'Donnell K."/>
            <person name="Stajich J.E."/>
            <person name="Bonito G."/>
        </authorList>
    </citation>
    <scope>NUCLEOTIDE SEQUENCE</scope>
    <source>
        <strain evidence="3">REB-010B</strain>
    </source>
</reference>
<dbReference type="Pfam" id="PF01764">
    <property type="entry name" value="Lipase_3"/>
    <property type="match status" value="2"/>
</dbReference>
<dbReference type="EMBL" id="JAAAIP010000087">
    <property type="protein sequence ID" value="KAG0326234.1"/>
    <property type="molecule type" value="Genomic_DNA"/>
</dbReference>
<name>A0A9P6RS58_9FUNG</name>
<dbReference type="InterPro" id="IPR051218">
    <property type="entry name" value="Sec_MonoDiacylglyc_Lipase"/>
</dbReference>
<evidence type="ECO:0000313" key="3">
    <source>
        <dbReference type="EMBL" id="KAG0326234.1"/>
    </source>
</evidence>
<dbReference type="AlphaFoldDB" id="A0A9P6RS58"/>
<feature type="region of interest" description="Disordered" evidence="1">
    <location>
        <begin position="402"/>
        <end position="439"/>
    </location>
</feature>
<gene>
    <name evidence="3" type="ORF">BGZ99_009860</name>
</gene>
<proteinExistence type="predicted"/>
<dbReference type="GO" id="GO:0006629">
    <property type="term" value="P:lipid metabolic process"/>
    <property type="evidence" value="ECO:0007669"/>
    <property type="project" value="InterPro"/>
</dbReference>
<dbReference type="InterPro" id="IPR002921">
    <property type="entry name" value="Fungal_lipase-type"/>
</dbReference>
<organism evidence="3 4">
    <name type="scientific">Dissophora globulifera</name>
    <dbReference type="NCBI Taxonomy" id="979702"/>
    <lineage>
        <taxon>Eukaryota</taxon>
        <taxon>Fungi</taxon>
        <taxon>Fungi incertae sedis</taxon>
        <taxon>Mucoromycota</taxon>
        <taxon>Mortierellomycotina</taxon>
        <taxon>Mortierellomycetes</taxon>
        <taxon>Mortierellales</taxon>
        <taxon>Mortierellaceae</taxon>
        <taxon>Dissophora</taxon>
    </lineage>
</organism>
<dbReference type="Proteomes" id="UP000738325">
    <property type="component" value="Unassembled WGS sequence"/>
</dbReference>
<protein>
    <recommendedName>
        <fullName evidence="2">Fungal lipase-type domain-containing protein</fullName>
    </recommendedName>
</protein>
<feature type="domain" description="Fungal lipase-type" evidence="2">
    <location>
        <begin position="120"/>
        <end position="226"/>
    </location>
</feature>